<reference evidence="2" key="1">
    <citation type="journal article" date="2023" name="Mol. Biol. Evol.">
        <title>Third-Generation Sequencing Reveals the Adaptive Role of the Epigenome in Three Deep-Sea Polychaetes.</title>
        <authorList>
            <person name="Perez M."/>
            <person name="Aroh O."/>
            <person name="Sun Y."/>
            <person name="Lan Y."/>
            <person name="Juniper S.K."/>
            <person name="Young C.R."/>
            <person name="Angers B."/>
            <person name="Qian P.Y."/>
        </authorList>
    </citation>
    <scope>NUCLEOTIDE SEQUENCE</scope>
    <source>
        <strain evidence="2">P08H-3</strain>
    </source>
</reference>
<gene>
    <name evidence="2" type="ORF">LSH36_819g02055</name>
</gene>
<evidence type="ECO:0000313" key="3">
    <source>
        <dbReference type="Proteomes" id="UP001208570"/>
    </source>
</evidence>
<proteinExistence type="predicted"/>
<organism evidence="2 3">
    <name type="scientific">Paralvinella palmiformis</name>
    <dbReference type="NCBI Taxonomy" id="53620"/>
    <lineage>
        <taxon>Eukaryota</taxon>
        <taxon>Metazoa</taxon>
        <taxon>Spiralia</taxon>
        <taxon>Lophotrochozoa</taxon>
        <taxon>Annelida</taxon>
        <taxon>Polychaeta</taxon>
        <taxon>Sedentaria</taxon>
        <taxon>Canalipalpata</taxon>
        <taxon>Terebellida</taxon>
        <taxon>Terebelliformia</taxon>
        <taxon>Alvinellidae</taxon>
        <taxon>Paralvinella</taxon>
    </lineage>
</organism>
<keyword evidence="1" id="KW-1133">Transmembrane helix</keyword>
<keyword evidence="1" id="KW-0472">Membrane</keyword>
<name>A0AAD9J138_9ANNE</name>
<keyword evidence="3" id="KW-1185">Reference proteome</keyword>
<dbReference type="Proteomes" id="UP001208570">
    <property type="component" value="Unassembled WGS sequence"/>
</dbReference>
<accession>A0AAD9J138</accession>
<protein>
    <submittedName>
        <fullName evidence="2">Uncharacterized protein</fullName>
    </submittedName>
</protein>
<evidence type="ECO:0000313" key="2">
    <source>
        <dbReference type="EMBL" id="KAK2143705.1"/>
    </source>
</evidence>
<feature type="transmembrane region" description="Helical" evidence="1">
    <location>
        <begin position="81"/>
        <end position="106"/>
    </location>
</feature>
<comment type="caution">
    <text evidence="2">The sequence shown here is derived from an EMBL/GenBank/DDBJ whole genome shotgun (WGS) entry which is preliminary data.</text>
</comment>
<dbReference type="AlphaFoldDB" id="A0AAD9J138"/>
<dbReference type="EMBL" id="JAODUP010000819">
    <property type="protein sequence ID" value="KAK2143705.1"/>
    <property type="molecule type" value="Genomic_DNA"/>
</dbReference>
<keyword evidence="1" id="KW-0812">Transmembrane</keyword>
<evidence type="ECO:0000256" key="1">
    <source>
        <dbReference type="SAM" id="Phobius"/>
    </source>
</evidence>
<sequence>MFKESPRTITITTTSTERTTTGVSSSTDPVGVEKLSITACFISYNKLRTILSPYELKLNTAVAIRYAHLFVQSTGGKQKTVIIISVVVTVGVVLLFIISLGCVLFWRKRPVSEPQTDYRQMNNPVYGIESDLSGFGLSDEVSAQKNISPTTNIYDSIRI</sequence>